<accession>A0AAD4LTF2</accession>
<proteinExistence type="predicted"/>
<sequence length="113" mass="12755">MLKVSLQQFFALTPATLNRYLQFAEDILYRTLLQVREARISMPGSIAELEWLLSLIKECHALLEGAFGSIDGLSLCAQVSDDPEIENATYNGWKSDHRINNVFVFSPEGKFDS</sequence>
<dbReference type="AlphaFoldDB" id="A0AAD4LTF2"/>
<evidence type="ECO:0000313" key="1">
    <source>
        <dbReference type="EMBL" id="KAH9000056.1"/>
    </source>
</evidence>
<dbReference type="Proteomes" id="UP001201163">
    <property type="component" value="Unassembled WGS sequence"/>
</dbReference>
<dbReference type="PANTHER" id="PTHR48471">
    <property type="entry name" value="DDE TNP4 DOMAIN-CONTAINING PROTEIN"/>
    <property type="match status" value="1"/>
</dbReference>
<reference evidence="1" key="1">
    <citation type="submission" date="2022-01" db="EMBL/GenBank/DDBJ databases">
        <title>Comparative genomics reveals a dynamic genome evolution in the ectomycorrhizal milk-cap (Lactarius) mushrooms.</title>
        <authorList>
            <consortium name="DOE Joint Genome Institute"/>
            <person name="Lebreton A."/>
            <person name="Tang N."/>
            <person name="Kuo A."/>
            <person name="LaButti K."/>
            <person name="Drula E."/>
            <person name="Barry K."/>
            <person name="Clum A."/>
            <person name="Lipzen A."/>
            <person name="Mousain D."/>
            <person name="Ng V."/>
            <person name="Wang R."/>
            <person name="Wang X."/>
            <person name="Dai Y."/>
            <person name="Henrissat B."/>
            <person name="Grigoriev I.V."/>
            <person name="Guerin-Laguette A."/>
            <person name="Yu F."/>
            <person name="Martin F.M."/>
        </authorList>
    </citation>
    <scope>NUCLEOTIDE SEQUENCE</scope>
    <source>
        <strain evidence="1">QP</strain>
    </source>
</reference>
<protein>
    <submittedName>
        <fullName evidence="1">Uncharacterized protein</fullName>
    </submittedName>
</protein>
<keyword evidence="2" id="KW-1185">Reference proteome</keyword>
<evidence type="ECO:0000313" key="2">
    <source>
        <dbReference type="Proteomes" id="UP001201163"/>
    </source>
</evidence>
<gene>
    <name evidence="1" type="ORF">EDB92DRAFT_1789621</name>
</gene>
<dbReference type="EMBL" id="JAKELL010000002">
    <property type="protein sequence ID" value="KAH9000056.1"/>
    <property type="molecule type" value="Genomic_DNA"/>
</dbReference>
<organism evidence="1 2">
    <name type="scientific">Lactarius akahatsu</name>
    <dbReference type="NCBI Taxonomy" id="416441"/>
    <lineage>
        <taxon>Eukaryota</taxon>
        <taxon>Fungi</taxon>
        <taxon>Dikarya</taxon>
        <taxon>Basidiomycota</taxon>
        <taxon>Agaricomycotina</taxon>
        <taxon>Agaricomycetes</taxon>
        <taxon>Russulales</taxon>
        <taxon>Russulaceae</taxon>
        <taxon>Lactarius</taxon>
    </lineage>
</organism>
<comment type="caution">
    <text evidence="1">The sequence shown here is derived from an EMBL/GenBank/DDBJ whole genome shotgun (WGS) entry which is preliminary data.</text>
</comment>
<dbReference type="PANTHER" id="PTHR48471:SF1">
    <property type="entry name" value="DDE TNP4 DOMAIN-CONTAINING PROTEIN"/>
    <property type="match status" value="1"/>
</dbReference>
<name>A0AAD4LTF2_9AGAM</name>